<dbReference type="KEGG" id="hor:Hore_21410"/>
<dbReference type="SMART" id="SM00257">
    <property type="entry name" value="LysM"/>
    <property type="match status" value="1"/>
</dbReference>
<dbReference type="GO" id="GO:0008932">
    <property type="term" value="F:lytic endotransglycosylase activity"/>
    <property type="evidence" value="ECO:0007669"/>
    <property type="project" value="TreeGrafter"/>
</dbReference>
<dbReference type="EMBL" id="CP001098">
    <property type="protein sequence ID" value="ACL70886.1"/>
    <property type="molecule type" value="Genomic_DNA"/>
</dbReference>
<dbReference type="Gene3D" id="3.10.350.10">
    <property type="entry name" value="LysM domain"/>
    <property type="match status" value="1"/>
</dbReference>
<dbReference type="RefSeq" id="WP_015923855.1">
    <property type="nucleotide sequence ID" value="NC_011899.1"/>
</dbReference>
<dbReference type="PANTHER" id="PTHR33734:SF22">
    <property type="entry name" value="MEMBRANE-BOUND LYTIC MUREIN TRANSGLYCOSYLASE D"/>
    <property type="match status" value="1"/>
</dbReference>
<dbReference type="AlphaFoldDB" id="B8D0F0"/>
<dbReference type="InterPro" id="IPR018392">
    <property type="entry name" value="LysM"/>
</dbReference>
<gene>
    <name evidence="2" type="ordered locus">Hore_21410</name>
</gene>
<dbReference type="eggNOG" id="COG1388">
    <property type="taxonomic scope" value="Bacteria"/>
</dbReference>
<dbReference type="Pfam" id="PF12673">
    <property type="entry name" value="SipL"/>
    <property type="match status" value="3"/>
</dbReference>
<accession>B8D0F0</accession>
<dbReference type="STRING" id="373903.Hore_21410"/>
<reference evidence="2 3" key="1">
    <citation type="journal article" date="2009" name="PLoS ONE">
        <title>Genome analysis of the anaerobic thermohalophilic bacterium Halothermothrix orenii.</title>
        <authorList>
            <person name="Mavromatis K."/>
            <person name="Ivanova N."/>
            <person name="Anderson I."/>
            <person name="Lykidis A."/>
            <person name="Hooper S.D."/>
            <person name="Sun H."/>
            <person name="Kunin V."/>
            <person name="Lapidus A."/>
            <person name="Hugenholtz P."/>
            <person name="Patel B."/>
            <person name="Kyrpides N.C."/>
        </authorList>
    </citation>
    <scope>NUCLEOTIDE SEQUENCE [LARGE SCALE GENOMIC DNA]</scope>
    <source>
        <strain evidence="3">H 168 / OCM 544 / DSM 9562</strain>
    </source>
</reference>
<keyword evidence="3" id="KW-1185">Reference proteome</keyword>
<dbReference type="SUPFAM" id="SSF54106">
    <property type="entry name" value="LysM domain"/>
    <property type="match status" value="1"/>
</dbReference>
<proteinExistence type="predicted"/>
<organism evidence="2 3">
    <name type="scientific">Halothermothrix orenii (strain H 168 / OCM 544 / DSM 9562)</name>
    <dbReference type="NCBI Taxonomy" id="373903"/>
    <lineage>
        <taxon>Bacteria</taxon>
        <taxon>Bacillati</taxon>
        <taxon>Bacillota</taxon>
        <taxon>Clostridia</taxon>
        <taxon>Halanaerobiales</taxon>
        <taxon>Halothermotrichaceae</taxon>
        <taxon>Halothermothrix</taxon>
    </lineage>
</organism>
<dbReference type="HOGENOM" id="CLU_037106_0_0_9"/>
<dbReference type="InterPro" id="IPR036779">
    <property type="entry name" value="LysM_dom_sf"/>
</dbReference>
<name>B8D0F0_HALOH</name>
<sequence>MAINFDEELVRVEYVIGEDTITETITGRIEVPAEKPDILRIIDVKANLMDVEADIEDGGVNITGNIEAGVIYVADVEEPYLPQPVYFTEGQFGFTNFVDFPEAEPGMNVFTDLNIRRVSYDLIDERTIEITVVLTKFVKVTEYRQIRVITDITGIPEENITEELLRIEDVIGENTVTAVITGQVELPPGKPPIQRILNATADLGEVTAEVTEEGVVVDGNIEAGVLYVADVPEGEFQQPVHFLEGEFNFTQAIDVPGAEQGMTVFPSLNILRVSYDFIDEDTVEVDVVIQFFVKVTEPKQVTVITDIVSDRVEVERELLRVEDVIGEQTVHETITGRINIPAAKPDIERILEANARVIEANAMAETGGVMIEGTIQGELLYVADVPEDEFQQPVHFVEGTFNFDNFVDVAGTEPANNVYSEVTVQRVSFDVLNARTAEITAVLRKFVKVTEFVQLEIITDLVVVSPAVEDECPPSYVVYVVQPGDTLYKIARRYRTTVEALLEANPGIDPHNLQIGQKICIPRGIIDARG</sequence>
<dbReference type="Proteomes" id="UP000000719">
    <property type="component" value="Chromosome"/>
</dbReference>
<protein>
    <submittedName>
        <fullName evidence="2">Peptidoglycan-binding LysM</fullName>
    </submittedName>
</protein>
<evidence type="ECO:0000313" key="3">
    <source>
        <dbReference type="Proteomes" id="UP000000719"/>
    </source>
</evidence>
<dbReference type="CDD" id="cd00118">
    <property type="entry name" value="LysM"/>
    <property type="match status" value="1"/>
</dbReference>
<feature type="domain" description="LysM" evidence="1">
    <location>
        <begin position="477"/>
        <end position="521"/>
    </location>
</feature>
<dbReference type="PANTHER" id="PTHR33734">
    <property type="entry name" value="LYSM DOMAIN-CONTAINING GPI-ANCHORED PROTEIN 2"/>
    <property type="match status" value="1"/>
</dbReference>
<evidence type="ECO:0000259" key="1">
    <source>
        <dbReference type="PROSITE" id="PS51782"/>
    </source>
</evidence>
<dbReference type="InterPro" id="IPR024300">
    <property type="entry name" value="SipL_SPOCS_dom"/>
</dbReference>
<dbReference type="OrthoDB" id="9779340at2"/>
<evidence type="ECO:0000313" key="2">
    <source>
        <dbReference type="EMBL" id="ACL70886.1"/>
    </source>
</evidence>
<dbReference type="PROSITE" id="PS51782">
    <property type="entry name" value="LYSM"/>
    <property type="match status" value="1"/>
</dbReference>
<dbReference type="Pfam" id="PF01476">
    <property type="entry name" value="LysM"/>
    <property type="match status" value="1"/>
</dbReference>